<name>A0ABT7P7M4_MYCIT</name>
<protein>
    <submittedName>
        <fullName evidence="1">LuxR family transcriptional regulator</fullName>
    </submittedName>
</protein>
<reference evidence="2" key="1">
    <citation type="submission" date="2023-06" db="EMBL/GenBank/DDBJ databases">
        <title>Itaconate inhibition of nontuberculous mycobacteria.</title>
        <authorList>
            <person name="Spilker T."/>
        </authorList>
    </citation>
    <scope>NUCLEOTIDE SEQUENCE [LARGE SCALE GENOMIC DNA]</scope>
    <source>
        <strain evidence="2">FLAC1071</strain>
    </source>
</reference>
<evidence type="ECO:0000313" key="2">
    <source>
        <dbReference type="Proteomes" id="UP001529272"/>
    </source>
</evidence>
<organism evidence="1 2">
    <name type="scientific">Mycobacterium intracellulare subsp. chimaera</name>
    <dbReference type="NCBI Taxonomy" id="222805"/>
    <lineage>
        <taxon>Bacteria</taxon>
        <taxon>Bacillati</taxon>
        <taxon>Actinomycetota</taxon>
        <taxon>Actinomycetes</taxon>
        <taxon>Mycobacteriales</taxon>
        <taxon>Mycobacteriaceae</taxon>
        <taxon>Mycobacterium</taxon>
        <taxon>Mycobacterium avium complex (MAC)</taxon>
    </lineage>
</organism>
<accession>A0ABT7P7M4</accession>
<dbReference type="EMBL" id="JASZZX010000033">
    <property type="protein sequence ID" value="MDM3929282.1"/>
    <property type="molecule type" value="Genomic_DNA"/>
</dbReference>
<gene>
    <name evidence="1" type="ORF">QRB35_25195</name>
</gene>
<keyword evidence="2" id="KW-1185">Reference proteome</keyword>
<evidence type="ECO:0000313" key="1">
    <source>
        <dbReference type="EMBL" id="MDM3929282.1"/>
    </source>
</evidence>
<dbReference type="RefSeq" id="WP_069954110.1">
    <property type="nucleotide sequence ID" value="NZ_CP012886.2"/>
</dbReference>
<reference evidence="1 2" key="2">
    <citation type="submission" date="2023-06" db="EMBL/GenBank/DDBJ databases">
        <title>Itaconate inhibition of nontuberculous mycobacteria.</title>
        <authorList>
            <person name="Breen P."/>
            <person name="Zimbric M."/>
            <person name="Caverly L."/>
        </authorList>
    </citation>
    <scope>NUCLEOTIDE SEQUENCE [LARGE SCALE GENOMIC DNA]</scope>
    <source>
        <strain evidence="1 2">FLAC1071</strain>
    </source>
</reference>
<comment type="caution">
    <text evidence="1">The sequence shown here is derived from an EMBL/GenBank/DDBJ whole genome shotgun (WGS) entry which is preliminary data.</text>
</comment>
<proteinExistence type="predicted"/>
<sequence>MNKAREQRLLTRLQAAHDSTIEYTQLLAQARQRRRELAAQLHDAGHSYKQIGEHIGVTAQAVEGFIKYRQRRHPQH</sequence>
<dbReference type="Proteomes" id="UP001529272">
    <property type="component" value="Unassembled WGS sequence"/>
</dbReference>